<dbReference type="GO" id="GO:0000466">
    <property type="term" value="P:maturation of 5.8S rRNA from tricistronic rRNA transcript (SSU-rRNA, 5.8S rRNA, LSU-rRNA)"/>
    <property type="evidence" value="ECO:0007669"/>
    <property type="project" value="TreeGrafter"/>
</dbReference>
<dbReference type="EMBL" id="AJWK01030595">
    <property type="status" value="NOT_ANNOTATED_CDS"/>
    <property type="molecule type" value="Genomic_DNA"/>
</dbReference>
<dbReference type="InterPro" id="IPR039844">
    <property type="entry name" value="URB1"/>
</dbReference>
<dbReference type="InterPro" id="IPR021714">
    <property type="entry name" value="URB1_N"/>
</dbReference>
<dbReference type="Pfam" id="PF16201">
    <property type="entry name" value="NopRA1"/>
    <property type="match status" value="2"/>
</dbReference>
<dbReference type="EMBL" id="AJWK01030596">
    <property type="status" value="NOT_ANNOTATED_CDS"/>
    <property type="molecule type" value="Genomic_DNA"/>
</dbReference>
<dbReference type="EnsemblMetazoa" id="LLOJ008966-RA">
    <property type="protein sequence ID" value="LLOJ008966-PA"/>
    <property type="gene ID" value="LLOJ008966"/>
</dbReference>
<accession>A0A1B0CVI1</accession>
<dbReference type="GO" id="GO:0005730">
    <property type="term" value="C:nucleolus"/>
    <property type="evidence" value="ECO:0007669"/>
    <property type="project" value="TreeGrafter"/>
</dbReference>
<dbReference type="InterPro" id="IPR032436">
    <property type="entry name" value="URB1_C"/>
</dbReference>
<name>A0A1B0CVI1_LUTLO</name>
<protein>
    <recommendedName>
        <fullName evidence="6">Nucleolar pre-ribosomal-associated protein 1</fullName>
    </recommendedName>
</protein>
<dbReference type="EMBL" id="AJWK01030594">
    <property type="status" value="NOT_ANNOTATED_CDS"/>
    <property type="molecule type" value="Genomic_DNA"/>
</dbReference>
<dbReference type="Pfam" id="PF11707">
    <property type="entry name" value="Npa1"/>
    <property type="match status" value="1"/>
</dbReference>
<dbReference type="PANTHER" id="PTHR13500">
    <property type="entry name" value="NUCLEOLAR PRERIBOSOMAL-ASSOCIATED PROTEIN 1"/>
    <property type="match status" value="1"/>
</dbReference>
<dbReference type="VEuPathDB" id="VectorBase:LLOJ008966"/>
<keyword evidence="5" id="KW-1185">Reference proteome</keyword>
<evidence type="ECO:0000313" key="4">
    <source>
        <dbReference type="EnsemblMetazoa" id="LLOJ008966-PA"/>
    </source>
</evidence>
<feature type="domain" description="URB1 C-terminal" evidence="3">
    <location>
        <begin position="1811"/>
        <end position="1979"/>
    </location>
</feature>
<proteinExistence type="predicted"/>
<dbReference type="VEuPathDB" id="VectorBase:LLONM1_003658"/>
<evidence type="ECO:0000256" key="1">
    <source>
        <dbReference type="SAM" id="MobiDB-lite"/>
    </source>
</evidence>
<feature type="domain" description="URB1 N-terminal" evidence="2">
    <location>
        <begin position="94"/>
        <end position="398"/>
    </location>
</feature>
<feature type="domain" description="URB1 C-terminal" evidence="3">
    <location>
        <begin position="1445"/>
        <end position="1642"/>
    </location>
</feature>
<evidence type="ECO:0000313" key="5">
    <source>
        <dbReference type="Proteomes" id="UP000092461"/>
    </source>
</evidence>
<evidence type="ECO:0000259" key="2">
    <source>
        <dbReference type="Pfam" id="PF11707"/>
    </source>
</evidence>
<dbReference type="GO" id="GO:0000463">
    <property type="term" value="P:maturation of LSU-rRNA from tricistronic rRNA transcript (SSU-rRNA, 5.8S rRNA, LSU-rRNA)"/>
    <property type="evidence" value="ECO:0007669"/>
    <property type="project" value="TreeGrafter"/>
</dbReference>
<dbReference type="PANTHER" id="PTHR13500:SF0">
    <property type="entry name" value="NUCLEOLAR PRE-RIBOSOMAL-ASSOCIATED PROTEIN 1"/>
    <property type="match status" value="1"/>
</dbReference>
<evidence type="ECO:0008006" key="6">
    <source>
        <dbReference type="Google" id="ProtNLM"/>
    </source>
</evidence>
<feature type="compositionally biased region" description="Basic and acidic residues" evidence="1">
    <location>
        <begin position="30"/>
        <end position="40"/>
    </location>
</feature>
<reference evidence="4" key="1">
    <citation type="submission" date="2020-05" db="UniProtKB">
        <authorList>
            <consortium name="EnsemblMetazoa"/>
        </authorList>
    </citation>
    <scope>IDENTIFICATION</scope>
    <source>
        <strain evidence="4">Jacobina</strain>
    </source>
</reference>
<evidence type="ECO:0000259" key="3">
    <source>
        <dbReference type="Pfam" id="PF16201"/>
    </source>
</evidence>
<sequence length="2180" mass="245494">MSKIPKKRKPRRENDAEVDGVPSKVPKITENPRRSETGKRKFSVKDFRKKLQGDNFISDFRHFVEEAKENPGIIEKYLEAGGQPLEIVTCLGKIDKAALDQITHILSALQLTLIEILSRGDQYSTVAIAGCRFLLNKHRNCIESLLESHATNHRKIALKVLTACVTLDSRMGFDVLKLFRVHLHGTGLMERFAKHRKEEIGDPGSSLRTAFIHFVLAYLVAGNSVLIQNILDKMELIVAVLTDLHYDTPETIVLVLGTLRNYVLKKVSVSKTQKFHLFSAEIVGNLMQLYTWKGPKAFLAMTAGDHVDSIVPEAEEVEVVSAAIHEFLKLLLTSNKFGIAVQVLGHHKKKKNLVHGAVLKNIQTPWDNPLYESLVIHTLKACPEQVEFFLRARSRFFNLIDFLSPKIIQRFAKEIGMTQMCSLIKNITLYPEVLEGIRDKTLRNVSFEIRVLVTKLLTTMLSQCSNYLISLEEWEVYQEFEMKIIKTDLFEHVLRNFPTLDAITHSLYKTIDEQKDLGSEDVLKHLEATVDLLSIAAETIPSFIDKTTSLINYMQLMGPLHAQQGAEERKAEHAKIELKIIKLILALDPQVVSPGTPLFTSIMTSFLNLHTFGGVDGIEEVQILLRNILFSTRLFDSGPLEIDIWLEAFKTIDPKDINIVQEFFIKLISRVKTKPEDFEGIILERASESTETGDLGKVLQKIEKDEATVGIIDVPGLNSLLPIAVHLAGKKKASRHVVKYLESVVFDLFHYLPNSEILPGVVEKLAVGVSDYMLAFGRQSHVPPCEFTFPEANKLVKIIVETREFDESFLEDVQSDGKAFNLIYLIIFHHIHLQKISKLDKETSSLCSKYIWKLLDGIYQRHIGQTQKKRTIVLDEVVKVKISRDNPLNEILKYIFCTHIHLLTNFEEELEKNSRPTIDFLTEILLKVKEWNLGGIFEELTVNYRRKLVQHFQKHLPDDEEFVNLLQTLSLDQENSQELLESIIQRSQKDIHRVLVLALERITSHPLPGNVVRGICEIAMNALAEGIPEASINALSDSLTEEIWEDNFAKKELMYPLLNVVLDKKEITLDRKLLQRIFGEYKNGIMKSIEKPLKTGMIYRENVRSSIRLVEECMSGKDCTEFTKKTLKPDSVETFQCLLIEAIYRKALEIAPSDGINVNFYKNFLNLFTILLKKGSPQVEKLQEIAKIITIGQELAEIGEESGSLLLNLLGNLVDRIYPDDGGDDFVKELYEMTFSHSNFMEVFLQRKKSQLKTATAFLLLMLAKKNPSGFDKQHIPVLLGAYGALLSKCDRFILALLCLYEKNGVDFTDYTPLLWGESAIAHYSLEATEEAQIKGILEEPSMDMVMSIISLDTMKYTLSNYPVWRGLNPTADLPGTTNHPTKTEIEMTIEGISPKDPKFSCLLTKKQETWDDVYDPAFFIPLLSAMFAPEVFTSAIAVAQNGLLGLAFEALSSNDEEMRRAAGLALVRYKRHMEGRKEFLDRNVWFHFYGGVQNGLGALGKVMDTVCPRLPHVSANFLAKASIVLTTPLAQLYKPIADYILSKETYNLAVVPNFNFMFLSADVDHHGHREFLLGVIADGVKCEEDFDVLDLSGALETLMVFFSCPFATIDTNLRILGVINTIARIPKCAAMLMDKYAIVAWLCGIIGNLETFYYDTIDAIVHIIVNLCYSMDFLGDRTDDRTGDRVKICHMALKMVKFLSARMPMAVLGKFIGVLNRTSHGQYHLMPEGDLDHMIECAKPMIAEEIAAIERIRENGAAYAESGGQYAGRLVGIDAEHRVGLINLREPSKASSQQQLAMSNSTKREVLRGLLDEAEFLDRNVWFHFYGGVQNGLGALGKVMDTVCPRLPHVSANFLAKASIVLTTPLAQLYKPIADYILSKETYNLAVVPNFNFMFLSADVDHHGHREFLLGVIADGVKCEEDFDVLDLSGALETLMVFFSCPFATIDTNLRILGVINTIARIPKCAAMLMDKYAIVAWLCGIIGNLETFYYDTIDAIVHIIVNLCYSMDFLGDRTDDRTGDRVKICHMALKMVKFLSARMPMAVLGKFIGVLNRTSHGQYHLMPEGDLDHMIECAKPMIAEEIAAIERIRENGAAYAESGGQYAGRLVGIDAEHRVGLINLREPSKASSQQQLAMSNSTKREVLRGLLDEAPSKASSQQQLAMSNSTKREVLRGLLDEA</sequence>
<feature type="region of interest" description="Disordered" evidence="1">
    <location>
        <begin position="1"/>
        <end position="40"/>
    </location>
</feature>
<feature type="compositionally biased region" description="Basic residues" evidence="1">
    <location>
        <begin position="1"/>
        <end position="11"/>
    </location>
</feature>
<dbReference type="Proteomes" id="UP000092461">
    <property type="component" value="Unassembled WGS sequence"/>
</dbReference>
<organism evidence="4 5">
    <name type="scientific">Lutzomyia longipalpis</name>
    <name type="common">Sand fly</name>
    <dbReference type="NCBI Taxonomy" id="7200"/>
    <lineage>
        <taxon>Eukaryota</taxon>
        <taxon>Metazoa</taxon>
        <taxon>Ecdysozoa</taxon>
        <taxon>Arthropoda</taxon>
        <taxon>Hexapoda</taxon>
        <taxon>Insecta</taxon>
        <taxon>Pterygota</taxon>
        <taxon>Neoptera</taxon>
        <taxon>Endopterygota</taxon>
        <taxon>Diptera</taxon>
        <taxon>Nematocera</taxon>
        <taxon>Psychodoidea</taxon>
        <taxon>Psychodidae</taxon>
        <taxon>Lutzomyia</taxon>
        <taxon>Lutzomyia</taxon>
    </lineage>
</organism>